<keyword evidence="3" id="KW-1185">Reference proteome</keyword>
<protein>
    <recommendedName>
        <fullName evidence="1">ZSWIM1/3 RNaseH-like domain-containing protein</fullName>
    </recommendedName>
</protein>
<reference evidence="2 3" key="1">
    <citation type="submission" date="2018-08" db="EMBL/GenBank/DDBJ databases">
        <title>Genome and evolution of the arbuscular mycorrhizal fungus Diversispora epigaea (formerly Glomus versiforme) and its bacterial endosymbionts.</title>
        <authorList>
            <person name="Sun X."/>
            <person name="Fei Z."/>
            <person name="Harrison M."/>
        </authorList>
    </citation>
    <scope>NUCLEOTIDE SEQUENCE [LARGE SCALE GENOMIC DNA]</scope>
    <source>
        <strain evidence="2 3">IT104</strain>
    </source>
</reference>
<dbReference type="AlphaFoldDB" id="A0A397IFT3"/>
<dbReference type="EMBL" id="PQFF01000225">
    <property type="protein sequence ID" value="RHZ72254.1"/>
    <property type="molecule type" value="Genomic_DNA"/>
</dbReference>
<dbReference type="InterPro" id="IPR031052">
    <property type="entry name" value="FHY3/FAR1"/>
</dbReference>
<organism evidence="2 3">
    <name type="scientific">Diversispora epigaea</name>
    <dbReference type="NCBI Taxonomy" id="1348612"/>
    <lineage>
        <taxon>Eukaryota</taxon>
        <taxon>Fungi</taxon>
        <taxon>Fungi incertae sedis</taxon>
        <taxon>Mucoromycota</taxon>
        <taxon>Glomeromycotina</taxon>
        <taxon>Glomeromycetes</taxon>
        <taxon>Diversisporales</taxon>
        <taxon>Diversisporaceae</taxon>
        <taxon>Diversispora</taxon>
    </lineage>
</organism>
<proteinExistence type="predicted"/>
<sequence length="1032" mass="119828">MSTDLQNKIHNFLINAEERHINAIASELRSIVDRVVGYISISNSSIPSRQLKLIKFEDAFEGVSTLYDLGIIKTNKEKPLSLEQIDNNVNELKGKLGRDSSPLYCHLYSSVSNMNIMKLDWKNPLASQVISNESELVNQLSGNLKKGFMFEDAFEGVSTLYDLGIIKTNKEKPLSLEQIDNNVNELKGKLGRDSSPLYCHLYSSVSNMNIMKLDWKNPLASQVISNESELVNQLSGNLKKGFMEMCNEFVTDFNKLEDEPIYTKLSIANVTKEILSVLKDIWNNSAFSSEFAKTLNEGTYQLTIILPAIRVSLKNLPIGDSFFISTSEKQSVASANRKGDGFMGRRPDIMFVTKYWETIFELMYVECSRLICTTQKKIDDNVKLWRWTFLDKDQFGIVGVQIASNELHLNLLVWGSSKAVVTMNINSPEAEELTSNQKRDLLFNVNQPLELSLQKFDSEWWPLSSKRKEGVPSNKRRKTKIRPPNLCFAKIKVTQFFQEGKVKIERFPDSPNHMHSLEESDKVKRPQIIRNLVVQEAIKNYRPPAILNAVKEYALEKMDLGTSVKELRLKEVTNIKYKVCGALDAHLIGNINKEQDIRESIFFLEQHKYYVECFFISHKSTNGFVFIHPNQIPNLEKFGWLSLIDSTHKTNRYNYRLFTLYIRNGYGCWDVGAHFFVSNEDSDTISEALKIVRRFARNWKPRYFLQDQSNIEEKSIKLAFPGLINGEQECEVIFCTVHLQRTWMHKIYEVDTRKKMTQAMYKWTRIGCEALIREAIDQCPVQSIKQYIKRYYFKNNHQWALWVRQHSPLLLQVTSTNALKSFHSELKRTTSPQHGIIGACHKITTLDQKKREDSDFVSFEFRTKKISVMGVDEEILQKIHKFPFPVQKILTEEACAVEKRLEKGKSAPNLTSVNCYCSFYRRYLLPCRHIFHEQMYGVTKLLTSDIWTKFQRIFEESGFEVYTHYELTEVNISENINEKVAENRWLVVNELMERTRDVYWRIEEKGNDEQTDIFLNELRSCLEPVLNNVKAK</sequence>
<gene>
    <name evidence="2" type="ORF">Glove_243g11</name>
</gene>
<evidence type="ECO:0000313" key="2">
    <source>
        <dbReference type="EMBL" id="RHZ72254.1"/>
    </source>
</evidence>
<dbReference type="Proteomes" id="UP000266861">
    <property type="component" value="Unassembled WGS sequence"/>
</dbReference>
<dbReference type="OrthoDB" id="5330842at2759"/>
<evidence type="ECO:0000313" key="3">
    <source>
        <dbReference type="Proteomes" id="UP000266861"/>
    </source>
</evidence>
<dbReference type="InterPro" id="IPR048324">
    <property type="entry name" value="ZSWIM1-3_RNaseH-like"/>
</dbReference>
<feature type="domain" description="ZSWIM1/3 RNaseH-like" evidence="1">
    <location>
        <begin position="604"/>
        <end position="721"/>
    </location>
</feature>
<evidence type="ECO:0000259" key="1">
    <source>
        <dbReference type="Pfam" id="PF21056"/>
    </source>
</evidence>
<dbReference type="GO" id="GO:0006355">
    <property type="term" value="P:regulation of DNA-templated transcription"/>
    <property type="evidence" value="ECO:0007669"/>
    <property type="project" value="InterPro"/>
</dbReference>
<accession>A0A397IFT3</accession>
<dbReference type="PANTHER" id="PTHR31669:SF251">
    <property type="entry name" value="PROTEIN FAR1-RELATED SEQUENCE"/>
    <property type="match status" value="1"/>
</dbReference>
<dbReference type="Pfam" id="PF21056">
    <property type="entry name" value="ZSWIM1-3_RNaseH-like"/>
    <property type="match status" value="1"/>
</dbReference>
<comment type="caution">
    <text evidence="2">The sequence shown here is derived from an EMBL/GenBank/DDBJ whole genome shotgun (WGS) entry which is preliminary data.</text>
</comment>
<dbReference type="PANTHER" id="PTHR31669">
    <property type="entry name" value="PROTEIN FAR1-RELATED SEQUENCE 10-RELATED"/>
    <property type="match status" value="1"/>
</dbReference>
<name>A0A397IFT3_9GLOM</name>